<feature type="compositionally biased region" description="Low complexity" evidence="11">
    <location>
        <begin position="64"/>
        <end position="74"/>
    </location>
</feature>
<keyword evidence="6" id="KW-0256">Endoplasmic reticulum</keyword>
<dbReference type="PANTHER" id="PTHR23284">
    <property type="entry name" value="PROLACTIN REGULATORY ELEMENT BINDING PROTEIN"/>
    <property type="match status" value="1"/>
</dbReference>
<evidence type="ECO:0000256" key="8">
    <source>
        <dbReference type="ARBA" id="ARBA00022927"/>
    </source>
</evidence>
<evidence type="ECO:0000256" key="10">
    <source>
        <dbReference type="ARBA" id="ARBA00023136"/>
    </source>
</evidence>
<dbReference type="InterPro" id="IPR015943">
    <property type="entry name" value="WD40/YVTN_repeat-like_dom_sf"/>
</dbReference>
<dbReference type="Gene3D" id="2.130.10.10">
    <property type="entry name" value="YVTN repeat-like/Quinoprotein amine dehydrogenase"/>
    <property type="match status" value="1"/>
</dbReference>
<evidence type="ECO:0000256" key="5">
    <source>
        <dbReference type="ARBA" id="ARBA00022737"/>
    </source>
</evidence>
<dbReference type="GO" id="GO:0003400">
    <property type="term" value="P:regulation of COPII vesicle coating"/>
    <property type="evidence" value="ECO:0007669"/>
    <property type="project" value="TreeGrafter"/>
</dbReference>
<feature type="compositionally biased region" description="Low complexity" evidence="11">
    <location>
        <begin position="134"/>
        <end position="144"/>
    </location>
</feature>
<feature type="compositionally biased region" description="Basic and acidic residues" evidence="11">
    <location>
        <begin position="50"/>
        <end position="60"/>
    </location>
</feature>
<feature type="compositionally biased region" description="Basic and acidic residues" evidence="11">
    <location>
        <begin position="118"/>
        <end position="130"/>
    </location>
</feature>
<evidence type="ECO:0000256" key="9">
    <source>
        <dbReference type="ARBA" id="ARBA00022989"/>
    </source>
</evidence>
<dbReference type="InterPro" id="IPR011047">
    <property type="entry name" value="Quinoprotein_ADH-like_sf"/>
</dbReference>
<dbReference type="EnsemblProtists" id="EOD03959">
    <property type="protein sequence ID" value="EOD03959"/>
    <property type="gene ID" value="EMIHUDRAFT_466332"/>
</dbReference>
<dbReference type="STRING" id="2903.R1D5K6"/>
<dbReference type="InterPro" id="IPR045260">
    <property type="entry name" value="Sec12-like"/>
</dbReference>
<evidence type="ECO:0000256" key="1">
    <source>
        <dbReference type="ARBA" id="ARBA00004389"/>
    </source>
</evidence>
<dbReference type="KEGG" id="ehx:EMIHUDRAFT_466332"/>
<dbReference type="PaxDb" id="2903-EOD03959"/>
<evidence type="ECO:0000256" key="2">
    <source>
        <dbReference type="ARBA" id="ARBA00022448"/>
    </source>
</evidence>
<reference evidence="13" key="1">
    <citation type="journal article" date="2013" name="Nature">
        <title>Pan genome of the phytoplankton Emiliania underpins its global distribution.</title>
        <authorList>
            <person name="Read B.A."/>
            <person name="Kegel J."/>
            <person name="Klute M.J."/>
            <person name="Kuo A."/>
            <person name="Lefebvre S.C."/>
            <person name="Maumus F."/>
            <person name="Mayer C."/>
            <person name="Miller J."/>
            <person name="Monier A."/>
            <person name="Salamov A."/>
            <person name="Young J."/>
            <person name="Aguilar M."/>
            <person name="Claverie J.M."/>
            <person name="Frickenhaus S."/>
            <person name="Gonzalez K."/>
            <person name="Herman E.K."/>
            <person name="Lin Y.C."/>
            <person name="Napier J."/>
            <person name="Ogata H."/>
            <person name="Sarno A.F."/>
            <person name="Shmutz J."/>
            <person name="Schroeder D."/>
            <person name="de Vargas C."/>
            <person name="Verret F."/>
            <person name="von Dassow P."/>
            <person name="Valentin K."/>
            <person name="Van de Peer Y."/>
            <person name="Wheeler G."/>
            <person name="Dacks J.B."/>
            <person name="Delwiche C.F."/>
            <person name="Dyhrman S.T."/>
            <person name="Glockner G."/>
            <person name="John U."/>
            <person name="Richards T."/>
            <person name="Worden A.Z."/>
            <person name="Zhang X."/>
            <person name="Grigoriev I.V."/>
            <person name="Allen A.E."/>
            <person name="Bidle K."/>
            <person name="Borodovsky M."/>
            <person name="Bowler C."/>
            <person name="Brownlee C."/>
            <person name="Cock J.M."/>
            <person name="Elias M."/>
            <person name="Gladyshev V.N."/>
            <person name="Groth M."/>
            <person name="Guda C."/>
            <person name="Hadaegh A."/>
            <person name="Iglesias-Rodriguez M.D."/>
            <person name="Jenkins J."/>
            <person name="Jones B.M."/>
            <person name="Lawson T."/>
            <person name="Leese F."/>
            <person name="Lindquist E."/>
            <person name="Lobanov A."/>
            <person name="Lomsadze A."/>
            <person name="Malik S.B."/>
            <person name="Marsh M.E."/>
            <person name="Mackinder L."/>
            <person name="Mock T."/>
            <person name="Mueller-Roeber B."/>
            <person name="Pagarete A."/>
            <person name="Parker M."/>
            <person name="Probert I."/>
            <person name="Quesneville H."/>
            <person name="Raines C."/>
            <person name="Rensing S.A."/>
            <person name="Riano-Pachon D.M."/>
            <person name="Richier S."/>
            <person name="Rokitta S."/>
            <person name="Shiraiwa Y."/>
            <person name="Soanes D.M."/>
            <person name="van der Giezen M."/>
            <person name="Wahlund T.M."/>
            <person name="Williams B."/>
            <person name="Wilson W."/>
            <person name="Wolfe G."/>
            <person name="Wurch L.L."/>
        </authorList>
    </citation>
    <scope>NUCLEOTIDE SEQUENCE</scope>
</reference>
<protein>
    <recommendedName>
        <fullName evidence="14">Anaphase-promoting complex subunit 4 WD40 domain-containing protein</fullName>
    </recommendedName>
</protein>
<evidence type="ECO:0000256" key="3">
    <source>
        <dbReference type="ARBA" id="ARBA00022574"/>
    </source>
</evidence>
<keyword evidence="9" id="KW-1133">Transmembrane helix</keyword>
<evidence type="ECO:0000256" key="4">
    <source>
        <dbReference type="ARBA" id="ARBA00022692"/>
    </source>
</evidence>
<evidence type="ECO:0000256" key="6">
    <source>
        <dbReference type="ARBA" id="ARBA00022824"/>
    </source>
</evidence>
<reference evidence="12" key="2">
    <citation type="submission" date="2024-10" db="UniProtKB">
        <authorList>
            <consortium name="EnsemblProtists"/>
        </authorList>
    </citation>
    <scope>IDENTIFICATION</scope>
</reference>
<keyword evidence="5" id="KW-0677">Repeat</keyword>
<dbReference type="PANTHER" id="PTHR23284:SF0">
    <property type="entry name" value="PROLACTIN REGULATORY ELEMENT-BINDING PROTEIN"/>
    <property type="match status" value="1"/>
</dbReference>
<evidence type="ECO:0000256" key="11">
    <source>
        <dbReference type="SAM" id="MobiDB-lite"/>
    </source>
</evidence>
<feature type="compositionally biased region" description="Low complexity" evidence="11">
    <location>
        <begin position="35"/>
        <end position="49"/>
    </location>
</feature>
<dbReference type="GO" id="GO:0015031">
    <property type="term" value="P:protein transport"/>
    <property type="evidence" value="ECO:0007669"/>
    <property type="project" value="UniProtKB-KW"/>
</dbReference>
<dbReference type="GO" id="GO:0006888">
    <property type="term" value="P:endoplasmic reticulum to Golgi vesicle-mediated transport"/>
    <property type="evidence" value="ECO:0007669"/>
    <property type="project" value="TreeGrafter"/>
</dbReference>
<keyword evidence="3" id="KW-0853">WD repeat</keyword>
<dbReference type="GeneID" id="17250031"/>
<evidence type="ECO:0000313" key="13">
    <source>
        <dbReference type="Proteomes" id="UP000013827"/>
    </source>
</evidence>
<feature type="compositionally biased region" description="Basic and acidic residues" evidence="11">
    <location>
        <begin position="162"/>
        <end position="173"/>
    </location>
</feature>
<accession>A0A0D3HY74</accession>
<dbReference type="GO" id="GO:0005789">
    <property type="term" value="C:endoplasmic reticulum membrane"/>
    <property type="evidence" value="ECO:0007669"/>
    <property type="project" value="UniProtKB-SubCell"/>
</dbReference>
<dbReference type="RefSeq" id="XP_005756388.1">
    <property type="nucleotide sequence ID" value="XM_005756331.1"/>
</dbReference>
<dbReference type="Proteomes" id="UP000013827">
    <property type="component" value="Unassembled WGS sequence"/>
</dbReference>
<keyword evidence="8" id="KW-0653">Protein transport</keyword>
<feature type="region of interest" description="Disordered" evidence="11">
    <location>
        <begin position="356"/>
        <end position="398"/>
    </location>
</feature>
<proteinExistence type="predicted"/>
<keyword evidence="10" id="KW-0472">Membrane</keyword>
<keyword evidence="13" id="KW-1185">Reference proteome</keyword>
<feature type="region of interest" description="Disordered" evidence="11">
    <location>
        <begin position="14"/>
        <end position="208"/>
    </location>
</feature>
<evidence type="ECO:0000256" key="7">
    <source>
        <dbReference type="ARBA" id="ARBA00022892"/>
    </source>
</evidence>
<dbReference type="SUPFAM" id="SSF50998">
    <property type="entry name" value="Quinoprotein alcohol dehydrogenase-like"/>
    <property type="match status" value="1"/>
</dbReference>
<organism evidence="12 13">
    <name type="scientific">Emiliania huxleyi (strain CCMP1516)</name>
    <dbReference type="NCBI Taxonomy" id="280463"/>
    <lineage>
        <taxon>Eukaryota</taxon>
        <taxon>Haptista</taxon>
        <taxon>Haptophyta</taxon>
        <taxon>Prymnesiophyceae</taxon>
        <taxon>Isochrysidales</taxon>
        <taxon>Noelaerhabdaceae</taxon>
        <taxon>Emiliania</taxon>
    </lineage>
</organism>
<dbReference type="AlphaFoldDB" id="A0A0D3HY74"/>
<feature type="compositionally biased region" description="Basic and acidic residues" evidence="11">
    <location>
        <begin position="14"/>
        <end position="34"/>
    </location>
</feature>
<feature type="compositionally biased region" description="Basic and acidic residues" evidence="11">
    <location>
        <begin position="100"/>
        <end position="111"/>
    </location>
</feature>
<feature type="compositionally biased region" description="Pro residues" evidence="11">
    <location>
        <begin position="189"/>
        <end position="204"/>
    </location>
</feature>
<sequence length="679" mass="71375">MHLSALQRTHEVYRLAREKVDAQERDEAASRSREASPPSAPRDTTTARAAAERELSESLRKVRAAQAAQALANRRAAEERQQLQTALREAREVAAQNAAHSREELQQERQRRAALQQEAEREAATTEAPRRPRPASARLGRPPADGAALEQELHSQKGALAESRRALAAEERPVPPVEEPPLAVSLEPPAEPSEPPPAEPPTPATPALETTPSAALEAEALTAAMAAAAAMREAEPPAAEAPLSAAAAARRAAAPPTSSMTSSFSLFDAALARRGADGESLLVFGGGGGASKTGVPNALVVTRLDASWQMQLVGEHRTGLAPVQSLALSPTADRLACLQGADVLLYSGVDAPAPPAEPPTWESVATVDKKRPPPPPLYASPAMVLRGPDPDPEADGIRKPRLPEVYSLALSPDGTRIAVGIDDGSLVMMEAAAQGEWRQRRTGRSRARRGWKEKRHARDLKSLAFSPDGAVVAQPAFRWHNFVTPAPKRRGKPLPKTAAWRCVLMAEGSSSGASLFGALNHAAGVGHVLRAAVPRGGSGARVERWAKVTPNRLTALALSADGALLAAGTNEGELHVLQASSLARLVRLQEHPMYVAVLVLTERDAAGGYAAISCSTNEVKVTRLPKERLVPPTLSADRLLLLLALLAALVAAAFAHFAGGGGEAPGEPPAVVEAPPAAP</sequence>
<keyword evidence="2" id="KW-0813">Transport</keyword>
<evidence type="ECO:0000313" key="12">
    <source>
        <dbReference type="EnsemblProtists" id="EOD03959"/>
    </source>
</evidence>
<keyword evidence="4" id="KW-0812">Transmembrane</keyword>
<dbReference type="HOGENOM" id="CLU_405160_0_0_1"/>
<name>A0A0D3HY74_EMIH1</name>
<comment type="subcellular location">
    <subcellularLocation>
        <location evidence="1">Endoplasmic reticulum membrane</location>
        <topology evidence="1">Single-pass membrane protein</topology>
    </subcellularLocation>
</comment>
<dbReference type="GO" id="GO:0005085">
    <property type="term" value="F:guanyl-nucleotide exchange factor activity"/>
    <property type="evidence" value="ECO:0007669"/>
    <property type="project" value="InterPro"/>
</dbReference>
<keyword evidence="7" id="KW-0931">ER-Golgi transport</keyword>
<evidence type="ECO:0008006" key="14">
    <source>
        <dbReference type="Google" id="ProtNLM"/>
    </source>
</evidence>